<keyword evidence="2" id="KW-1185">Reference proteome</keyword>
<accession>A0A2D2D0U9</accession>
<organism evidence="1 2">
    <name type="scientific">Methylosinus trichosporium (strain ATCC 35070 / NCIMB 11131 / UNIQEM 75 / OB3b)</name>
    <dbReference type="NCBI Taxonomy" id="595536"/>
    <lineage>
        <taxon>Bacteria</taxon>
        <taxon>Pseudomonadati</taxon>
        <taxon>Pseudomonadota</taxon>
        <taxon>Alphaproteobacteria</taxon>
        <taxon>Hyphomicrobiales</taxon>
        <taxon>Methylocystaceae</taxon>
        <taxon>Methylosinus</taxon>
    </lineage>
</organism>
<name>A0A2D2D0U9_METT3</name>
<sequence length="404" mass="42741">MSQMIARDFLHWAQTAPTARRIDGAEALAKAYLHSDLDVAARRETETALASLLDDPSPLVRRKLAEVFANSHDAPHAIVAALANDQSDIAALVLSRSPLLTESELIDCAAIGDVFAQTSIALRAHVPSGLAAALAEVGACEASIALAVNPGAEVPVFSLRRMIERFGDDSQLREALLSRPFLPAAVRSDLVDATAASLASFVIGREWLSRERAERVVGEAREKANVVIVAEANETGGSNGVRALVAHLRRRGRLTPSLALRALLSGNCGLLEAALGELSGVDAQRVAGMVRDFRGPGFAALYARAKMPANLLPAFRAALEAQQAFGYRGGVGGGARLSLLMVQRALTACEQLNGGELDRLLALLRRFEAEALREDARDAAAALERDLAPAIDMAALEADVLQAA</sequence>
<reference evidence="2" key="1">
    <citation type="submission" date="2017-10" db="EMBL/GenBank/DDBJ databases">
        <title>Completed PacBio SMRT sequence of Methylosinus trichosporium OB3b reveals presence of a third large plasmid.</title>
        <authorList>
            <person name="Charles T.C."/>
            <person name="Lynch M.D.J."/>
            <person name="Heil J.R."/>
            <person name="Cheng J."/>
        </authorList>
    </citation>
    <scope>NUCLEOTIDE SEQUENCE [LARGE SCALE GENOMIC DNA]</scope>
    <source>
        <strain evidence="2">OB3b</strain>
    </source>
</reference>
<dbReference type="PIRSF" id="PIRSF035865">
    <property type="entry name" value="UCP035865"/>
    <property type="match status" value="1"/>
</dbReference>
<dbReference type="Pfam" id="PF10098">
    <property type="entry name" value="DUF2336"/>
    <property type="match status" value="1"/>
</dbReference>
<dbReference type="EMBL" id="CP023737">
    <property type="protein sequence ID" value="ATQ68623.1"/>
    <property type="molecule type" value="Genomic_DNA"/>
</dbReference>
<dbReference type="STRING" id="595536.GCA_000178815_02653"/>
<proteinExistence type="predicted"/>
<dbReference type="InterPro" id="IPR019285">
    <property type="entry name" value="DUF2336"/>
</dbReference>
<dbReference type="KEGG" id="mtw:CQW49_12565"/>
<evidence type="ECO:0000313" key="1">
    <source>
        <dbReference type="EMBL" id="ATQ68623.1"/>
    </source>
</evidence>
<dbReference type="InterPro" id="IPR014598">
    <property type="entry name" value="UCP035865"/>
</dbReference>
<dbReference type="Proteomes" id="UP000230709">
    <property type="component" value="Chromosome"/>
</dbReference>
<gene>
    <name evidence="1" type="ORF">CQW49_12565</name>
</gene>
<dbReference type="AlphaFoldDB" id="A0A2D2D0U9"/>
<evidence type="ECO:0000313" key="2">
    <source>
        <dbReference type="Proteomes" id="UP000230709"/>
    </source>
</evidence>
<protein>
    <submittedName>
        <fullName evidence="1">DUF2336 domain-containing protein</fullName>
    </submittedName>
</protein>